<keyword evidence="1" id="KW-0472">Membrane</keyword>
<reference evidence="2 3" key="1">
    <citation type="submission" date="2017-05" db="EMBL/GenBank/DDBJ databases">
        <title>Vagococcus spp. assemblies.</title>
        <authorList>
            <person name="Gulvik C.A."/>
        </authorList>
    </citation>
    <scope>NUCLEOTIDE SEQUENCE [LARGE SCALE GENOMIC DNA]</scope>
    <source>
        <strain evidence="2 3">NCFB 2777</strain>
    </source>
</reference>
<keyword evidence="1" id="KW-0812">Transmembrane</keyword>
<gene>
    <name evidence="2" type="ORF">CBF35_05385</name>
</gene>
<dbReference type="EMBL" id="NGJU01000006">
    <property type="protein sequence ID" value="RST96666.1"/>
    <property type="molecule type" value="Genomic_DNA"/>
</dbReference>
<dbReference type="Proteomes" id="UP000287239">
    <property type="component" value="Unassembled WGS sequence"/>
</dbReference>
<organism evidence="2 3">
    <name type="scientific">Vagococcus salmoninarum</name>
    <dbReference type="NCBI Taxonomy" id="2739"/>
    <lineage>
        <taxon>Bacteria</taxon>
        <taxon>Bacillati</taxon>
        <taxon>Bacillota</taxon>
        <taxon>Bacilli</taxon>
        <taxon>Lactobacillales</taxon>
        <taxon>Enterococcaceae</taxon>
        <taxon>Vagococcus</taxon>
    </lineage>
</organism>
<dbReference type="AlphaFoldDB" id="A0A429ZSG5"/>
<dbReference type="GeneID" id="98567796"/>
<keyword evidence="3" id="KW-1185">Reference proteome</keyword>
<feature type="transmembrane region" description="Helical" evidence="1">
    <location>
        <begin position="6"/>
        <end position="25"/>
    </location>
</feature>
<name>A0A429ZSG5_9ENTE</name>
<dbReference type="RefSeq" id="WP_126778944.1">
    <property type="nucleotide sequence ID" value="NZ_NGJU01000006.1"/>
</dbReference>
<dbReference type="OrthoDB" id="2051266at2"/>
<evidence type="ECO:0000313" key="3">
    <source>
        <dbReference type="Proteomes" id="UP000287239"/>
    </source>
</evidence>
<proteinExistence type="predicted"/>
<evidence type="ECO:0000256" key="1">
    <source>
        <dbReference type="SAM" id="Phobius"/>
    </source>
</evidence>
<sequence length="129" mass="15055">MLEKVMEINSVVFALVGVGVFKLFYNMSKAVIKRITDKNKRDASNENDITEMKKMLIILQKSLEVQERSSVSMLHDKVYRNCREYLKRGYVTVEELDNLEYLYKSYKEQGGNGTGDNLYNRVNELDIKD</sequence>
<comment type="caution">
    <text evidence="2">The sequence shown here is derived from an EMBL/GenBank/DDBJ whole genome shotgun (WGS) entry which is preliminary data.</text>
</comment>
<evidence type="ECO:0000313" key="2">
    <source>
        <dbReference type="EMBL" id="RST96666.1"/>
    </source>
</evidence>
<accession>A0A429ZSG5</accession>
<protein>
    <submittedName>
        <fullName evidence="2">Uncharacterized protein</fullName>
    </submittedName>
</protein>
<keyword evidence="1" id="KW-1133">Transmembrane helix</keyword>